<dbReference type="Proteomes" id="UP001497535">
    <property type="component" value="Unassembled WGS sequence"/>
</dbReference>
<organism evidence="1 2">
    <name type="scientific">Meloidogyne enterolobii</name>
    <name type="common">Root-knot nematode worm</name>
    <name type="synonym">Meloidogyne mayaguensis</name>
    <dbReference type="NCBI Taxonomy" id="390850"/>
    <lineage>
        <taxon>Eukaryota</taxon>
        <taxon>Metazoa</taxon>
        <taxon>Ecdysozoa</taxon>
        <taxon>Nematoda</taxon>
        <taxon>Chromadorea</taxon>
        <taxon>Rhabditida</taxon>
        <taxon>Tylenchina</taxon>
        <taxon>Tylenchomorpha</taxon>
        <taxon>Tylenchoidea</taxon>
        <taxon>Meloidogynidae</taxon>
        <taxon>Meloidogyninae</taxon>
        <taxon>Meloidogyne</taxon>
    </lineage>
</organism>
<name>A0ACB0ZPB1_MELEN</name>
<accession>A0ACB0ZPB1</accession>
<gene>
    <name evidence="1" type="ORF">MENTE1834_LOCUS28161</name>
</gene>
<proteinExistence type="predicted"/>
<comment type="caution">
    <text evidence="1">The sequence shown here is derived from an EMBL/GenBank/DDBJ whole genome shotgun (WGS) entry which is preliminary data.</text>
</comment>
<evidence type="ECO:0000313" key="2">
    <source>
        <dbReference type="Proteomes" id="UP001497535"/>
    </source>
</evidence>
<protein>
    <submittedName>
        <fullName evidence="1">Uncharacterized protein</fullName>
    </submittedName>
</protein>
<reference evidence="1" key="1">
    <citation type="submission" date="2023-11" db="EMBL/GenBank/DDBJ databases">
        <authorList>
            <person name="Poullet M."/>
        </authorList>
    </citation>
    <scope>NUCLEOTIDE SEQUENCE</scope>
    <source>
        <strain evidence="1">E1834</strain>
    </source>
</reference>
<sequence length="66" mass="7314">MDQNLQVSSIVMELGGNNLLAYYAESIGEQSDDELLTSDEPNNAELLTNILISAAEALDQFHKRIF</sequence>
<keyword evidence="2" id="KW-1185">Reference proteome</keyword>
<evidence type="ECO:0000313" key="1">
    <source>
        <dbReference type="EMBL" id="CAK5080952.1"/>
    </source>
</evidence>
<dbReference type="EMBL" id="CAVMJV010000043">
    <property type="protein sequence ID" value="CAK5080952.1"/>
    <property type="molecule type" value="Genomic_DNA"/>
</dbReference>